<organism evidence="3 4">
    <name type="scientific">Glutamicibacter bergerei</name>
    <dbReference type="NCBI Taxonomy" id="256702"/>
    <lineage>
        <taxon>Bacteria</taxon>
        <taxon>Bacillati</taxon>
        <taxon>Actinomycetota</taxon>
        <taxon>Actinomycetes</taxon>
        <taxon>Micrococcales</taxon>
        <taxon>Micrococcaceae</taxon>
        <taxon>Glutamicibacter</taxon>
    </lineage>
</organism>
<dbReference type="EMBL" id="JBHSHE010000070">
    <property type="protein sequence ID" value="MFC4717462.1"/>
    <property type="molecule type" value="Genomic_DNA"/>
</dbReference>
<accession>A0ABV9MNC5</accession>
<proteinExistence type="predicted"/>
<dbReference type="Proteomes" id="UP001595884">
    <property type="component" value="Unassembled WGS sequence"/>
</dbReference>
<feature type="transmembrane region" description="Helical" evidence="1">
    <location>
        <begin position="12"/>
        <end position="33"/>
    </location>
</feature>
<evidence type="ECO:0000259" key="2">
    <source>
        <dbReference type="Pfam" id="PF04892"/>
    </source>
</evidence>
<feature type="transmembrane region" description="Helical" evidence="1">
    <location>
        <begin position="103"/>
        <end position="120"/>
    </location>
</feature>
<feature type="transmembrane region" description="Helical" evidence="1">
    <location>
        <begin position="127"/>
        <end position="145"/>
    </location>
</feature>
<name>A0ABV9MNC5_9MICC</name>
<gene>
    <name evidence="3" type="ORF">ACFO7V_15135</name>
</gene>
<keyword evidence="4" id="KW-1185">Reference proteome</keyword>
<evidence type="ECO:0000256" key="1">
    <source>
        <dbReference type="SAM" id="Phobius"/>
    </source>
</evidence>
<sequence>MTNAIRAFGWLVPWFFLVSVIVLIVMLFVSRFSKRPNKRDVRETLGLWCLACWYIGVVMITIIPNGGSAPIQFEGEDRARFSLVPLDGWFDQYGLNLTAVRESALNAILFVPGMILTLWFTKMRTSAAFIFLIGFGGLIEISQLLTNWGRALTVTDIIMYSLGTVFGWGICGSHVKRRTLDKPFSTKRIFSKSH</sequence>
<keyword evidence="1" id="KW-0812">Transmembrane</keyword>
<keyword evidence="1" id="KW-1133">Transmembrane helix</keyword>
<feature type="transmembrane region" description="Helical" evidence="1">
    <location>
        <begin position="157"/>
        <end position="175"/>
    </location>
</feature>
<comment type="caution">
    <text evidence="3">The sequence shown here is derived from an EMBL/GenBank/DDBJ whole genome shotgun (WGS) entry which is preliminary data.</text>
</comment>
<reference evidence="4" key="1">
    <citation type="journal article" date="2019" name="Int. J. Syst. Evol. Microbiol.">
        <title>The Global Catalogue of Microorganisms (GCM) 10K type strain sequencing project: providing services to taxonomists for standard genome sequencing and annotation.</title>
        <authorList>
            <consortium name="The Broad Institute Genomics Platform"/>
            <consortium name="The Broad Institute Genome Sequencing Center for Infectious Disease"/>
            <person name="Wu L."/>
            <person name="Ma J."/>
        </authorList>
    </citation>
    <scope>NUCLEOTIDE SEQUENCE [LARGE SCALE GENOMIC DNA]</scope>
    <source>
        <strain evidence="4">CGMCC 1.12849</strain>
    </source>
</reference>
<dbReference type="Pfam" id="PF04892">
    <property type="entry name" value="VanZ"/>
    <property type="match status" value="1"/>
</dbReference>
<evidence type="ECO:0000313" key="3">
    <source>
        <dbReference type="EMBL" id="MFC4717462.1"/>
    </source>
</evidence>
<feature type="domain" description="VanZ-like" evidence="2">
    <location>
        <begin position="54"/>
        <end position="171"/>
    </location>
</feature>
<evidence type="ECO:0000313" key="4">
    <source>
        <dbReference type="Proteomes" id="UP001595884"/>
    </source>
</evidence>
<feature type="transmembrane region" description="Helical" evidence="1">
    <location>
        <begin position="45"/>
        <end position="63"/>
    </location>
</feature>
<dbReference type="InterPro" id="IPR006976">
    <property type="entry name" value="VanZ-like"/>
</dbReference>
<keyword evidence="1" id="KW-0472">Membrane</keyword>
<protein>
    <submittedName>
        <fullName evidence="3">VanZ family protein</fullName>
    </submittedName>
</protein>